<reference evidence="1" key="1">
    <citation type="submission" date="2021-05" db="EMBL/GenBank/DDBJ databases">
        <authorList>
            <person name="Pan Q."/>
            <person name="Jouanno E."/>
            <person name="Zahm M."/>
            <person name="Klopp C."/>
            <person name="Cabau C."/>
            <person name="Louis A."/>
            <person name="Berthelot C."/>
            <person name="Parey E."/>
            <person name="Roest Crollius H."/>
            <person name="Montfort J."/>
            <person name="Robinson-Rechavi M."/>
            <person name="Bouchez O."/>
            <person name="Lampietro C."/>
            <person name="Lopez Roques C."/>
            <person name="Donnadieu C."/>
            <person name="Postlethwait J."/>
            <person name="Bobe J."/>
            <person name="Dillon D."/>
            <person name="Chandos A."/>
            <person name="von Hippel F."/>
            <person name="Guiguen Y."/>
        </authorList>
    </citation>
    <scope>NUCLEOTIDE SEQUENCE</scope>
    <source>
        <strain evidence="1">YG-Jan2019</strain>
    </source>
</reference>
<dbReference type="Proteomes" id="UP001157502">
    <property type="component" value="Chromosome 14"/>
</dbReference>
<evidence type="ECO:0000313" key="2">
    <source>
        <dbReference type="Proteomes" id="UP001157502"/>
    </source>
</evidence>
<proteinExistence type="predicted"/>
<evidence type="ECO:0000313" key="1">
    <source>
        <dbReference type="EMBL" id="KAJ8001459.1"/>
    </source>
</evidence>
<accession>A0ACC2GCQ0</accession>
<keyword evidence="2" id="KW-1185">Reference proteome</keyword>
<dbReference type="EMBL" id="CM055741">
    <property type="protein sequence ID" value="KAJ8001459.1"/>
    <property type="molecule type" value="Genomic_DNA"/>
</dbReference>
<organism evidence="1 2">
    <name type="scientific">Dallia pectoralis</name>
    <name type="common">Alaska blackfish</name>
    <dbReference type="NCBI Taxonomy" id="75939"/>
    <lineage>
        <taxon>Eukaryota</taxon>
        <taxon>Metazoa</taxon>
        <taxon>Chordata</taxon>
        <taxon>Craniata</taxon>
        <taxon>Vertebrata</taxon>
        <taxon>Euteleostomi</taxon>
        <taxon>Actinopterygii</taxon>
        <taxon>Neopterygii</taxon>
        <taxon>Teleostei</taxon>
        <taxon>Protacanthopterygii</taxon>
        <taxon>Esociformes</taxon>
        <taxon>Umbridae</taxon>
        <taxon>Dallia</taxon>
    </lineage>
</organism>
<comment type="caution">
    <text evidence="1">The sequence shown here is derived from an EMBL/GenBank/DDBJ whole genome shotgun (WGS) entry which is preliminary data.</text>
</comment>
<sequence>MVDLFLGRSLVVNNRDRVDYDTDREIILRLQNRILLLFFGSADCQRCQEFVPTLKNFVKRLTDESYVERSAQLVLLYISLDQSEDQLESLLNELPKRCLFLTHDDPYRRELESMFEVKELPRVVVLRPDCSVLSPNAVAEISSHGIDCYRNWQEGAELIDRNFMMNEEYDDTRLRSVTDPIRRLKYKVEKDTKKKKWRWGWGAVEEEEERKREKMRRTERRMRRGLEEVPGDEVKGKQEVLDEQQTPIT</sequence>
<name>A0ACC2GCQ0_DALPE</name>
<protein>
    <submittedName>
        <fullName evidence="1">Uncharacterized protein</fullName>
    </submittedName>
</protein>
<gene>
    <name evidence="1" type="ORF">DPEC_G00169720</name>
</gene>